<dbReference type="RefSeq" id="WP_305733288.1">
    <property type="nucleotide sequence ID" value="NZ_OW150024.1"/>
</dbReference>
<reference evidence="2 3" key="1">
    <citation type="submission" date="2022-03" db="EMBL/GenBank/DDBJ databases">
        <authorList>
            <person name="Koch H."/>
        </authorList>
    </citation>
    <scope>NUCLEOTIDE SEQUENCE [LARGE SCALE GENOMIC DNA]</scope>
    <source>
        <strain evidence="2 3">G1</strain>
    </source>
</reference>
<dbReference type="CDD" id="cd02440">
    <property type="entry name" value="AdoMet_MTases"/>
    <property type="match status" value="1"/>
</dbReference>
<dbReference type="Proteomes" id="UP001295463">
    <property type="component" value="Chromosome"/>
</dbReference>
<accession>A0ABN8HIE2</accession>
<keyword evidence="2" id="KW-0808">Transferase</keyword>
<dbReference type="GO" id="GO:0008168">
    <property type="term" value="F:methyltransferase activity"/>
    <property type="evidence" value="ECO:0007669"/>
    <property type="project" value="UniProtKB-KW"/>
</dbReference>
<evidence type="ECO:0000313" key="2">
    <source>
        <dbReference type="EMBL" id="CAH2032544.1"/>
    </source>
</evidence>
<keyword evidence="3" id="KW-1185">Reference proteome</keyword>
<dbReference type="GO" id="GO:0032259">
    <property type="term" value="P:methylation"/>
    <property type="evidence" value="ECO:0007669"/>
    <property type="project" value="UniProtKB-KW"/>
</dbReference>
<organism evidence="2 3">
    <name type="scientific">Trichlorobacter ammonificans</name>
    <dbReference type="NCBI Taxonomy" id="2916410"/>
    <lineage>
        <taxon>Bacteria</taxon>
        <taxon>Pseudomonadati</taxon>
        <taxon>Thermodesulfobacteriota</taxon>
        <taxon>Desulfuromonadia</taxon>
        <taxon>Geobacterales</taxon>
        <taxon>Geobacteraceae</taxon>
        <taxon>Trichlorobacter</taxon>
    </lineage>
</organism>
<sequence length="259" mass="28196">MSRSHQEQIVDQFTRQAIPFAKLPGHLDALDLLLQMAQPDRSDTVLDVACGPGLVACVVAPRAGRVTGIDITPAMIEQARKRQQEQGLDNLDWVVGDALPLPWPDNSFSLVITRYSFHHFHEPGRVLAEMVRVCRPGGRVLVADVAMDPAKVAAYDRLELIRDPSHTHALTTAEFAALFLNSGLTDCRQADYGVELGLEAQLAASFPAPGGRELLREMVTADIGIDALGINARHGDDGVRYTVPIGVFTGRKEGQACRK</sequence>
<dbReference type="InterPro" id="IPR013216">
    <property type="entry name" value="Methyltransf_11"/>
</dbReference>
<proteinExistence type="predicted"/>
<dbReference type="EMBL" id="OW150024">
    <property type="protein sequence ID" value="CAH2032544.1"/>
    <property type="molecule type" value="Genomic_DNA"/>
</dbReference>
<feature type="domain" description="Methyltransferase type 11" evidence="1">
    <location>
        <begin position="46"/>
        <end position="141"/>
    </location>
</feature>
<dbReference type="SUPFAM" id="SSF53335">
    <property type="entry name" value="S-adenosyl-L-methionine-dependent methyltransferases"/>
    <property type="match status" value="1"/>
</dbReference>
<name>A0ABN8HIE2_9BACT</name>
<gene>
    <name evidence="2" type="primary">ycgJ</name>
    <name evidence="2" type="ORF">GEAMG1_2708</name>
</gene>
<dbReference type="Gene3D" id="3.40.50.150">
    <property type="entry name" value="Vaccinia Virus protein VP39"/>
    <property type="match status" value="1"/>
</dbReference>
<dbReference type="Pfam" id="PF08241">
    <property type="entry name" value="Methyltransf_11"/>
    <property type="match status" value="1"/>
</dbReference>
<keyword evidence="2" id="KW-0489">Methyltransferase</keyword>
<protein>
    <submittedName>
        <fullName evidence="2">Methyltransferase YcgJ</fullName>
    </submittedName>
</protein>
<dbReference type="InterPro" id="IPR029063">
    <property type="entry name" value="SAM-dependent_MTases_sf"/>
</dbReference>
<evidence type="ECO:0000313" key="3">
    <source>
        <dbReference type="Proteomes" id="UP001295463"/>
    </source>
</evidence>
<dbReference type="PANTHER" id="PTHR43591:SF24">
    <property type="entry name" value="2-METHOXY-6-POLYPRENYL-1,4-BENZOQUINOL METHYLASE, MITOCHONDRIAL"/>
    <property type="match status" value="1"/>
</dbReference>
<dbReference type="PANTHER" id="PTHR43591">
    <property type="entry name" value="METHYLTRANSFERASE"/>
    <property type="match status" value="1"/>
</dbReference>
<evidence type="ECO:0000259" key="1">
    <source>
        <dbReference type="Pfam" id="PF08241"/>
    </source>
</evidence>